<dbReference type="Pfam" id="PF12705">
    <property type="entry name" value="PDDEXK_1"/>
    <property type="match status" value="1"/>
</dbReference>
<evidence type="ECO:0000256" key="16">
    <source>
        <dbReference type="SAM" id="MobiDB-lite"/>
    </source>
</evidence>
<sequence length="1134" mass="122552">MTSTAPSGTASAQSSLGLLDPSQQQVWEAVRAETSCAVLGAPGTGKTFTLAAVVAELLNTGAARPEEIIVMGADRRSSARLRDDITSRLTGTSLGTLGRSAQSLAFELVRDDRASHGGAAPRLLTGADEDAALADLLEAEHQAPGTDWADPIRPETLALDGFRAELRNLFAVMAEYDVTADELEELGREHVVWRAAARIKRALDEALAWQSDDEHERWFTTPALLLEAVSVLGARAFGEVPCTGAFAAARWLFVDDAHELTESARRLVEAFEHSGVTVVSFGDPDLSVGGFHGARPEHAMSWRAPGAAQPAQIVLEESHRHDAALRQALVALTAHVGVRGSVAHRQVSAATRPALCSRVESWELPPAVATIESQNAVNEAQNIAAYLRELHLGADVPWSDMAVIVRSSRDIPALERLLARYEIPAASTRPAAAVDDHTVQALVHLARIVNGDDELTIDAVNDLASSPIGGADMSHLRVIRKALRHEDRANGGTRSSDDLLVDAVCALGGLVTLANPMTVFDEAPSMARHHGVVALQRIGACLRAGRAVRNQGGAVDEVLFAIWSAAKLAEPWRKKALGSGTEALRMNRRLDAVVALFDAAKRHVEHEPDADPGEFLAAWNDRNIMADSLVRRLTQEGVTIATPSGVVGCEFPVVVLAGLEEAVWPNLKIRNTLLGASLLEERCRGEQSERSILDRRKDVLHDEVRMLYQALSRASHHVLLSARSSTESAPSRVISWIESDEWKPQLTAGATHLRELTATLRRSSLAALAKGQPIEALRDASAALAHLHAEGVPGADPAAWYGTRDRSSAAPLLEQQRDEDGVLHVRVSPSSVSGFESCPVNWFVERNAGYSPSQAKSIGTIIHAAAEGSFDSLEARRLFVDEQLRDVLEGSEWEQEALVERVHEMLIHLASYEQEARSDGYSVFGVERPFRFDLELNAEAAEATGLDPIVGDAVVTVTGKIDRIEQKRDSGALRVVDFKTGSKAMTKADAEHDPQLATYRLALAHNAVGRRRDDEETGAPVSVDSGEAIPEYPEVSEARLVYLGTTNKTPASRIQPGGDDGLEEARDRLVLAAHGMAALDLEEAQRMRDDGVSEEDILAYLLSHGAFRFHPDTHCDSHGMSHACNIHRIPEISE</sequence>
<dbReference type="PROSITE" id="PS51198">
    <property type="entry name" value="UVRD_HELICASE_ATP_BIND"/>
    <property type="match status" value="1"/>
</dbReference>
<comment type="catalytic activity">
    <reaction evidence="12">
        <text>Couples ATP hydrolysis with the unwinding of duplex DNA by translocating in the 3'-5' direction.</text>
        <dbReference type="EC" id="5.6.2.4"/>
    </reaction>
</comment>
<evidence type="ECO:0000256" key="2">
    <source>
        <dbReference type="ARBA" id="ARBA00022722"/>
    </source>
</evidence>
<dbReference type="RefSeq" id="WP_260104457.1">
    <property type="nucleotide sequence ID" value="NZ_JALXSQ010000030.1"/>
</dbReference>
<gene>
    <name evidence="19" type="ORF">M3D15_07770</name>
</gene>
<evidence type="ECO:0000313" key="20">
    <source>
        <dbReference type="Proteomes" id="UP001525379"/>
    </source>
</evidence>
<dbReference type="InterPro" id="IPR038726">
    <property type="entry name" value="PDDEXK_AddAB-type"/>
</dbReference>
<feature type="domain" description="UvrD-like helicase C-terminal" evidence="18">
    <location>
        <begin position="337"/>
        <end position="648"/>
    </location>
</feature>
<comment type="similarity">
    <text evidence="1">Belongs to the helicase family. UvrD subfamily.</text>
</comment>
<evidence type="ECO:0000256" key="10">
    <source>
        <dbReference type="ARBA" id="ARBA00023204"/>
    </source>
</evidence>
<keyword evidence="8 15" id="KW-0067">ATP-binding</keyword>
<dbReference type="Gene3D" id="1.10.10.160">
    <property type="match status" value="1"/>
</dbReference>
<keyword evidence="2" id="KW-0540">Nuclease</keyword>
<dbReference type="Pfam" id="PF00580">
    <property type="entry name" value="UvrD-helicase"/>
    <property type="match status" value="1"/>
</dbReference>
<evidence type="ECO:0000256" key="9">
    <source>
        <dbReference type="ARBA" id="ARBA00023125"/>
    </source>
</evidence>
<evidence type="ECO:0000256" key="7">
    <source>
        <dbReference type="ARBA" id="ARBA00022839"/>
    </source>
</evidence>
<keyword evidence="9" id="KW-0238">DNA-binding</keyword>
<comment type="catalytic activity">
    <reaction evidence="14">
        <text>ATP + H2O = ADP + phosphate + H(+)</text>
        <dbReference type="Rhea" id="RHEA:13065"/>
        <dbReference type="ChEBI" id="CHEBI:15377"/>
        <dbReference type="ChEBI" id="CHEBI:15378"/>
        <dbReference type="ChEBI" id="CHEBI:30616"/>
        <dbReference type="ChEBI" id="CHEBI:43474"/>
        <dbReference type="ChEBI" id="CHEBI:456216"/>
        <dbReference type="EC" id="5.6.2.4"/>
    </reaction>
</comment>
<accession>A0ABT2HY27</accession>
<dbReference type="PANTHER" id="PTHR11070">
    <property type="entry name" value="UVRD / RECB / PCRA DNA HELICASE FAMILY MEMBER"/>
    <property type="match status" value="1"/>
</dbReference>
<keyword evidence="11" id="KW-0413">Isomerase</keyword>
<keyword evidence="10" id="KW-0234">DNA repair</keyword>
<evidence type="ECO:0000256" key="5">
    <source>
        <dbReference type="ARBA" id="ARBA00022801"/>
    </source>
</evidence>
<feature type="domain" description="UvrD-like helicase ATP-binding" evidence="17">
    <location>
        <begin position="19"/>
        <end position="322"/>
    </location>
</feature>
<name>A0ABT2HY27_9MICO</name>
<evidence type="ECO:0000256" key="3">
    <source>
        <dbReference type="ARBA" id="ARBA00022741"/>
    </source>
</evidence>
<reference evidence="19 20" key="1">
    <citation type="submission" date="2022-04" db="EMBL/GenBank/DDBJ databases">
        <title>Human microbiome associated bacterial genomes.</title>
        <authorList>
            <person name="Sandstrom S."/>
            <person name="Salamzade R."/>
            <person name="Kalan L.R."/>
        </authorList>
    </citation>
    <scope>NUCLEOTIDE SEQUENCE [LARGE SCALE GENOMIC DNA]</scope>
    <source>
        <strain evidence="20">p3-SID1799</strain>
    </source>
</reference>
<evidence type="ECO:0000256" key="4">
    <source>
        <dbReference type="ARBA" id="ARBA00022763"/>
    </source>
</evidence>
<evidence type="ECO:0000256" key="8">
    <source>
        <dbReference type="ARBA" id="ARBA00022840"/>
    </source>
</evidence>
<evidence type="ECO:0000256" key="11">
    <source>
        <dbReference type="ARBA" id="ARBA00023235"/>
    </source>
</evidence>
<evidence type="ECO:0000256" key="12">
    <source>
        <dbReference type="ARBA" id="ARBA00034617"/>
    </source>
</evidence>
<dbReference type="Pfam" id="PF13361">
    <property type="entry name" value="UvrD_C"/>
    <property type="match status" value="1"/>
</dbReference>
<keyword evidence="3 15" id="KW-0547">Nucleotide-binding</keyword>
<keyword evidence="20" id="KW-1185">Reference proteome</keyword>
<evidence type="ECO:0000256" key="1">
    <source>
        <dbReference type="ARBA" id="ARBA00009922"/>
    </source>
</evidence>
<dbReference type="Proteomes" id="UP001525379">
    <property type="component" value="Unassembled WGS sequence"/>
</dbReference>
<dbReference type="SUPFAM" id="SSF52540">
    <property type="entry name" value="P-loop containing nucleoside triphosphate hydrolases"/>
    <property type="match status" value="1"/>
</dbReference>
<dbReference type="EC" id="5.6.2.4" evidence="13"/>
<organism evidence="19 20">
    <name type="scientific">Pseudoclavibacter albus</name>
    <dbReference type="NCBI Taxonomy" id="272241"/>
    <lineage>
        <taxon>Bacteria</taxon>
        <taxon>Bacillati</taxon>
        <taxon>Actinomycetota</taxon>
        <taxon>Actinomycetes</taxon>
        <taxon>Micrococcales</taxon>
        <taxon>Microbacteriaceae</taxon>
        <taxon>Pseudoclavibacter</taxon>
    </lineage>
</organism>
<dbReference type="InterPro" id="IPR027417">
    <property type="entry name" value="P-loop_NTPase"/>
</dbReference>
<evidence type="ECO:0000256" key="6">
    <source>
        <dbReference type="ARBA" id="ARBA00022806"/>
    </source>
</evidence>
<evidence type="ECO:0000256" key="15">
    <source>
        <dbReference type="PROSITE-ProRule" id="PRU00560"/>
    </source>
</evidence>
<keyword evidence="7" id="KW-0269">Exonuclease</keyword>
<evidence type="ECO:0000256" key="14">
    <source>
        <dbReference type="ARBA" id="ARBA00048988"/>
    </source>
</evidence>
<evidence type="ECO:0000259" key="17">
    <source>
        <dbReference type="PROSITE" id="PS51198"/>
    </source>
</evidence>
<keyword evidence="5 15" id="KW-0378">Hydrolase</keyword>
<proteinExistence type="inferred from homology"/>
<dbReference type="PROSITE" id="PS51217">
    <property type="entry name" value="UVRD_HELICASE_CTER"/>
    <property type="match status" value="1"/>
</dbReference>
<dbReference type="EMBL" id="JALXSQ010000030">
    <property type="protein sequence ID" value="MCT2043226.1"/>
    <property type="molecule type" value="Genomic_DNA"/>
</dbReference>
<dbReference type="Gene3D" id="3.40.50.300">
    <property type="entry name" value="P-loop containing nucleotide triphosphate hydrolases"/>
    <property type="match status" value="3"/>
</dbReference>
<evidence type="ECO:0000259" key="18">
    <source>
        <dbReference type="PROSITE" id="PS51217"/>
    </source>
</evidence>
<dbReference type="Gene3D" id="3.90.320.10">
    <property type="match status" value="1"/>
</dbReference>
<evidence type="ECO:0000313" key="19">
    <source>
        <dbReference type="EMBL" id="MCT2043226.1"/>
    </source>
</evidence>
<dbReference type="InterPro" id="IPR000212">
    <property type="entry name" value="DNA_helicase_UvrD/REP"/>
</dbReference>
<dbReference type="InterPro" id="IPR014017">
    <property type="entry name" value="DNA_helicase_UvrD-like_C"/>
</dbReference>
<keyword evidence="4" id="KW-0227">DNA damage</keyword>
<evidence type="ECO:0000256" key="13">
    <source>
        <dbReference type="ARBA" id="ARBA00034808"/>
    </source>
</evidence>
<dbReference type="InterPro" id="IPR013986">
    <property type="entry name" value="DExx_box_DNA_helicase_dom_sf"/>
</dbReference>
<feature type="region of interest" description="Disordered" evidence="16">
    <location>
        <begin position="1009"/>
        <end position="1029"/>
    </location>
</feature>
<dbReference type="InterPro" id="IPR014016">
    <property type="entry name" value="UvrD-like_ATP-bd"/>
</dbReference>
<feature type="binding site" evidence="15">
    <location>
        <begin position="40"/>
        <end position="47"/>
    </location>
    <ligand>
        <name>ATP</name>
        <dbReference type="ChEBI" id="CHEBI:30616"/>
    </ligand>
</feature>
<dbReference type="InterPro" id="IPR011604">
    <property type="entry name" value="PDDEXK-like_dom_sf"/>
</dbReference>
<protein>
    <recommendedName>
        <fullName evidence="13">DNA 3'-5' helicase</fullName>
        <ecNumber evidence="13">5.6.2.4</ecNumber>
    </recommendedName>
</protein>
<keyword evidence="6 15" id="KW-0347">Helicase</keyword>
<dbReference type="PANTHER" id="PTHR11070:SF59">
    <property type="entry name" value="DNA 3'-5' HELICASE"/>
    <property type="match status" value="1"/>
</dbReference>
<comment type="caution">
    <text evidence="19">The sequence shown here is derived from an EMBL/GenBank/DDBJ whole genome shotgun (WGS) entry which is preliminary data.</text>
</comment>